<dbReference type="Pfam" id="PF13302">
    <property type="entry name" value="Acetyltransf_3"/>
    <property type="match status" value="1"/>
</dbReference>
<dbReference type="Gene3D" id="3.40.630.30">
    <property type="match status" value="1"/>
</dbReference>
<dbReference type="PANTHER" id="PTHR43441">
    <property type="entry name" value="RIBOSOMAL-PROTEIN-SERINE ACETYLTRANSFERASE"/>
    <property type="match status" value="1"/>
</dbReference>
<dbReference type="GO" id="GO:1990189">
    <property type="term" value="F:protein N-terminal-serine acetyltransferase activity"/>
    <property type="evidence" value="ECO:0007669"/>
    <property type="project" value="TreeGrafter"/>
</dbReference>
<dbReference type="PANTHER" id="PTHR43441:SF2">
    <property type="entry name" value="FAMILY ACETYLTRANSFERASE, PUTATIVE (AFU_ORTHOLOGUE AFUA_7G00850)-RELATED"/>
    <property type="match status" value="1"/>
</dbReference>
<keyword evidence="3" id="KW-1185">Reference proteome</keyword>
<evidence type="ECO:0000313" key="3">
    <source>
        <dbReference type="Proteomes" id="UP000480266"/>
    </source>
</evidence>
<feature type="domain" description="N-acetyltransferase" evidence="1">
    <location>
        <begin position="45"/>
        <end position="189"/>
    </location>
</feature>
<dbReference type="InterPro" id="IPR051908">
    <property type="entry name" value="Ribosomal_N-acetyltransferase"/>
</dbReference>
<reference evidence="2" key="1">
    <citation type="submission" date="2020-02" db="EMBL/GenBank/DDBJ databases">
        <title>Draft genome sequence of Candidatus Afipia apatlaquensis IBT-C3, a potential strain for decolorization of textile dyes.</title>
        <authorList>
            <person name="Sanchez-Reyes A."/>
            <person name="Breton-Deval L."/>
            <person name="Mangelson H."/>
            <person name="Sanchez-Flores A."/>
        </authorList>
    </citation>
    <scope>NUCLEOTIDE SEQUENCE [LARGE SCALE GENOMIC DNA]</scope>
    <source>
        <strain evidence="2">IBT-C3</strain>
    </source>
</reference>
<proteinExistence type="predicted"/>
<dbReference type="AlphaFoldDB" id="A0A7C9VLT7"/>
<comment type="caution">
    <text evidence="2">The sequence shown here is derived from an EMBL/GenBank/DDBJ whole genome shotgun (WGS) entry which is preliminary data.</text>
</comment>
<sequence length="235" mass="26377">MSSNPSLPLGAALPGWTRRASPQPVTIDGRTCRIEPLDVARHGEDLLAAFRDTDEASWVYLFIGPFADDAGILTWLTEAANSKDYIYSAIIDRASGRAGGVCAFMRPDPANGVVEIGSIHYADTLKRTPATTEAMYLLMRYVFDELGYRRYEWKCNSLNAPSRRAALRLGFRFEGIFRNHLVVKGHNRDTAWFSILDSEWPALKGAYERWLAPENFDRDGKQRLSLSEMIIAARG</sequence>
<dbReference type="GO" id="GO:0008999">
    <property type="term" value="F:protein-N-terminal-alanine acetyltransferase activity"/>
    <property type="evidence" value="ECO:0007669"/>
    <property type="project" value="TreeGrafter"/>
</dbReference>
<protein>
    <submittedName>
        <fullName evidence="2">GNAT family N-acetyltransferase</fullName>
    </submittedName>
</protein>
<evidence type="ECO:0000313" key="2">
    <source>
        <dbReference type="EMBL" id="NGX96532.1"/>
    </source>
</evidence>
<name>A0A7C9VLT7_9BRAD</name>
<accession>A0A7C9VLT7</accession>
<gene>
    <name evidence="2" type="ORF">G4V63_15340</name>
</gene>
<organism evidence="2 3">
    <name type="scientific">Candidatus Afipia apatlaquensis</name>
    <dbReference type="NCBI Taxonomy" id="2712852"/>
    <lineage>
        <taxon>Bacteria</taxon>
        <taxon>Pseudomonadati</taxon>
        <taxon>Pseudomonadota</taxon>
        <taxon>Alphaproteobacteria</taxon>
        <taxon>Hyphomicrobiales</taxon>
        <taxon>Nitrobacteraceae</taxon>
        <taxon>Afipia</taxon>
    </lineage>
</organism>
<dbReference type="FunFam" id="3.40.630.30:FF:000047">
    <property type="entry name" value="Acetyltransferase, GNAT family"/>
    <property type="match status" value="1"/>
</dbReference>
<dbReference type="EMBL" id="JAAMRR010000784">
    <property type="protein sequence ID" value="NGX96532.1"/>
    <property type="molecule type" value="Genomic_DNA"/>
</dbReference>
<dbReference type="PROSITE" id="PS51186">
    <property type="entry name" value="GNAT"/>
    <property type="match status" value="1"/>
</dbReference>
<dbReference type="InterPro" id="IPR016181">
    <property type="entry name" value="Acyl_CoA_acyltransferase"/>
</dbReference>
<dbReference type="SUPFAM" id="SSF55729">
    <property type="entry name" value="Acyl-CoA N-acyltransferases (Nat)"/>
    <property type="match status" value="1"/>
</dbReference>
<dbReference type="Proteomes" id="UP000480266">
    <property type="component" value="Unassembled WGS sequence"/>
</dbReference>
<evidence type="ECO:0000259" key="1">
    <source>
        <dbReference type="PROSITE" id="PS51186"/>
    </source>
</evidence>
<dbReference type="InterPro" id="IPR000182">
    <property type="entry name" value="GNAT_dom"/>
</dbReference>